<dbReference type="Proteomes" id="UP001596101">
    <property type="component" value="Unassembled WGS sequence"/>
</dbReference>
<feature type="domain" description="Gp5/Type VI secretion system Vgr protein OB-fold" evidence="2">
    <location>
        <begin position="445"/>
        <end position="494"/>
    </location>
</feature>
<dbReference type="Gene3D" id="2.30.110.50">
    <property type="match status" value="1"/>
</dbReference>
<dbReference type="NCBIfam" id="TIGR01646">
    <property type="entry name" value="vgr_GE"/>
    <property type="match status" value="1"/>
</dbReference>
<dbReference type="SUPFAM" id="SSF69279">
    <property type="entry name" value="Phage tail proteins"/>
    <property type="match status" value="2"/>
</dbReference>
<reference evidence="6" key="1">
    <citation type="journal article" date="2019" name="Int. J. Syst. Evol. Microbiol.">
        <title>The Global Catalogue of Microorganisms (GCM) 10K type strain sequencing project: providing services to taxonomists for standard genome sequencing and annotation.</title>
        <authorList>
            <consortium name="The Broad Institute Genomics Platform"/>
            <consortium name="The Broad Institute Genome Sequencing Center for Infectious Disease"/>
            <person name="Wu L."/>
            <person name="Ma J."/>
        </authorList>
    </citation>
    <scope>NUCLEOTIDE SEQUENCE [LARGE SCALE GENOMIC DNA]</scope>
    <source>
        <strain evidence="6">CCUG 43111</strain>
    </source>
</reference>
<evidence type="ECO:0000256" key="1">
    <source>
        <dbReference type="ARBA" id="ARBA00005558"/>
    </source>
</evidence>
<evidence type="ECO:0000259" key="4">
    <source>
        <dbReference type="Pfam" id="PF13296"/>
    </source>
</evidence>
<comment type="similarity">
    <text evidence="1">Belongs to the VgrG protein family.</text>
</comment>
<dbReference type="Pfam" id="PF05954">
    <property type="entry name" value="Phage_GPD"/>
    <property type="match status" value="1"/>
</dbReference>
<comment type="caution">
    <text evidence="5">The sequence shown here is derived from an EMBL/GenBank/DDBJ whole genome shotgun (WGS) entry which is preliminary data.</text>
</comment>
<dbReference type="Pfam" id="PF13296">
    <property type="entry name" value="T6SS_Vgr"/>
    <property type="match status" value="1"/>
</dbReference>
<feature type="domain" description="Putative type VI secretion system Rhs element associated Vgr" evidence="4">
    <location>
        <begin position="523"/>
        <end position="635"/>
    </location>
</feature>
<gene>
    <name evidence="5" type="ORF">ACFPQ5_00460</name>
</gene>
<dbReference type="InterPro" id="IPR006533">
    <property type="entry name" value="T6SS_Vgr_RhsGE"/>
</dbReference>
<dbReference type="EMBL" id="JBHSMR010000001">
    <property type="protein sequence ID" value="MFC5476642.1"/>
    <property type="molecule type" value="Genomic_DNA"/>
</dbReference>
<dbReference type="InterPro" id="IPR018769">
    <property type="entry name" value="VgrG2_DUF2345"/>
</dbReference>
<sequence length="928" mass="99848">MNAPGFPTLGLFGTGLSQHARLITLETSQDSALPEALAAEAFTGREALNELFCFDVDVLSTSTDLDIDAFIGEELTLTLLQPDGSRRAWHGLCLEAAWLGADGGVARYRLRLEPALALLERRRDSWIFQDKNVRDIVTELLADYPQVDFDFELTQELPKRAICTQYRESDLDFFVRLLASEGLSWRFEHEIRHRLIIFDSRAVPPATPGDDTIRFHAVRATERDDAIDSFSAQRRVAANGVAISSWDPAQLMAPGCEQQSNLDAGDLPALWLYDGSGERIASGRSAADTHSELMLQALELENKQFEGTGAARRLAAGHAFQLTQHERYPEGENAFTVLWVQHEARNNFDAGIAQVARAGIENGTYRNRFGCVRDTVAILPALTAEPHQITALGPQCAIVVGLLDAVSTTTRDHQVRIQFPWQRGVRPNAGGLEHDTDSTGCAPGDERSGTWVRVAEALAGPNWGTLFAPRIGTEVLVDFIEGDIDRPVIVAQLFTGSDLPPFSAGIDSGVEHPGTLSGIHSHNFDGGGFNQWQLDDTQGQVRTRLATSTASTQLNLGYLIQQSPGSAQRGGYRGSGFELRTDAWAVVRGGEGVLLSTSARTRQGCGVTSTQMDAAEAVSLLKGAQALGKTLGDAAAQQQALFSADALKAEADLIGQIDPKERGKFAGAVNGHAALKARSGSRELDSEQPVEKFGSSIVLMDSAASINWATPASTVIYAGQQLHWTTQSDSHMTAAHTVSSVAGGSASLFTHAGGIQAIAGNGPLSLQAHTDALEILADKEITVISVNDCIEVKAKQKIVLQAGQSAITLEGGDITFACPGKFSVKGGKHFFDSGASKAANSLNLPGELSEEAKHWIALHYLDPELAEGIPEVDYQIHFEKGTVLSGTLDKDGKALHENVLKEPVKKVVYKPRAPTKEKSHDPLEKILG</sequence>
<dbReference type="Pfam" id="PF04717">
    <property type="entry name" value="Phage_base_V"/>
    <property type="match status" value="1"/>
</dbReference>
<dbReference type="InterPro" id="IPR037026">
    <property type="entry name" value="Vgr_OB-fold_dom_sf"/>
</dbReference>
<dbReference type="NCBIfam" id="TIGR03361">
    <property type="entry name" value="VI_Rhs_Vgr"/>
    <property type="match status" value="1"/>
</dbReference>
<dbReference type="SUPFAM" id="SSF69349">
    <property type="entry name" value="Phage fibre proteins"/>
    <property type="match status" value="1"/>
</dbReference>
<dbReference type="RefSeq" id="WP_379750813.1">
    <property type="nucleotide sequence ID" value="NZ_JBHSMR010000001.1"/>
</dbReference>
<evidence type="ECO:0000259" key="2">
    <source>
        <dbReference type="Pfam" id="PF04717"/>
    </source>
</evidence>
<dbReference type="Gene3D" id="3.55.50.10">
    <property type="entry name" value="Baseplate protein-like domains"/>
    <property type="match status" value="1"/>
</dbReference>
<dbReference type="Gene3D" id="4.10.220.110">
    <property type="match status" value="1"/>
</dbReference>
<proteinExistence type="inferred from homology"/>
<name>A0ABW0MHB3_9BURK</name>
<organism evidence="5 6">
    <name type="scientific">Massilia suwonensis</name>
    <dbReference type="NCBI Taxonomy" id="648895"/>
    <lineage>
        <taxon>Bacteria</taxon>
        <taxon>Pseudomonadati</taxon>
        <taxon>Pseudomonadota</taxon>
        <taxon>Betaproteobacteria</taxon>
        <taxon>Burkholderiales</taxon>
        <taxon>Oxalobacteraceae</taxon>
        <taxon>Telluria group</taxon>
        <taxon>Massilia</taxon>
    </lineage>
</organism>
<dbReference type="InterPro" id="IPR006531">
    <property type="entry name" value="Gp5/Vgr_OB"/>
</dbReference>
<dbReference type="InterPro" id="IPR017847">
    <property type="entry name" value="T6SS_RhsGE_Vgr_subset"/>
</dbReference>
<dbReference type="Gene3D" id="2.40.50.230">
    <property type="entry name" value="Gp5 N-terminal domain"/>
    <property type="match status" value="1"/>
</dbReference>
<feature type="domain" description="DUF2345" evidence="3">
    <location>
        <begin position="686"/>
        <end position="834"/>
    </location>
</feature>
<dbReference type="Pfam" id="PF10106">
    <property type="entry name" value="DUF2345"/>
    <property type="match status" value="1"/>
</dbReference>
<dbReference type="SUPFAM" id="SSF69255">
    <property type="entry name" value="gp5 N-terminal domain-like"/>
    <property type="match status" value="1"/>
</dbReference>
<protein>
    <submittedName>
        <fullName evidence="5">Type VI secretion system Vgr family protein</fullName>
    </submittedName>
</protein>
<evidence type="ECO:0000259" key="3">
    <source>
        <dbReference type="Pfam" id="PF10106"/>
    </source>
</evidence>
<evidence type="ECO:0000313" key="6">
    <source>
        <dbReference type="Proteomes" id="UP001596101"/>
    </source>
</evidence>
<accession>A0ABW0MHB3</accession>
<keyword evidence="6" id="KW-1185">Reference proteome</keyword>
<dbReference type="InterPro" id="IPR028244">
    <property type="entry name" value="T6SS_Rhs_Vgr_dom"/>
</dbReference>
<evidence type="ECO:0000313" key="5">
    <source>
        <dbReference type="EMBL" id="MFC5476642.1"/>
    </source>
</evidence>